<evidence type="ECO:0000313" key="2">
    <source>
        <dbReference type="EMBL" id="QJW91658.1"/>
    </source>
</evidence>
<sequence>MKKLYWLLGLIVGWNWLAGASDAVAEHIYGGDISLQKTATAGVYELSLTIFYDKTKLDNTNFNSNLDVYVFRRQDNVQMGSFNLDKTSEQALYGNNAACAKLRDVQLLMVRYTNRVTLSDDQFNSPGGYYVIWERCCRNSSLTNLRNPQNTGMVFQLDFPGVQTKNSSPRFIVPAAEYVCRNQSFEMDFSATDADGDQLSYELVTPLAGYTNNVSVYGLGTSRASYPPAQWATGFSATNAIPGNPALSIDKNTGKLSVKASQIGLFVFAVVVHEFRGGVEIGQVRREYQLPVVDCKLNTPPAPSITYKGRDSSEIARCDNSPITLAIPADMTYGYQWQRDGKDITGATSYTLSVTDAGTYTVVKKFLQKCGTDTTSKAVKVLPPNVPNAAIQSLRTVLTSKTDTLRLTTLPQPATYRFRWSFDGQSLSGASQPDLVVDQPGVYKLQVSLVNDQCPAYDSIRIDRIIRLFTASAFTPNGDGQNDTWEIRNIADMPDCEVLVYDRWGSPIFQSKGYATPWDGTYNAQKVAPGVYQYVIHIFGRTDLYKGSLHVLY</sequence>
<protein>
    <submittedName>
        <fullName evidence="2">Gliding motility-associated C-terminal domain-containing protein</fullName>
    </submittedName>
</protein>
<dbReference type="Pfam" id="PF13585">
    <property type="entry name" value="CHU_C"/>
    <property type="match status" value="1"/>
</dbReference>
<keyword evidence="3" id="KW-1185">Reference proteome</keyword>
<feature type="chain" id="PRO_5026803236" evidence="1">
    <location>
        <begin position="26"/>
        <end position="553"/>
    </location>
</feature>
<dbReference type="InterPro" id="IPR026341">
    <property type="entry name" value="T9SS_type_B"/>
</dbReference>
<evidence type="ECO:0000313" key="3">
    <source>
        <dbReference type="Proteomes" id="UP000502756"/>
    </source>
</evidence>
<proteinExistence type="predicted"/>
<gene>
    <name evidence="2" type="ORF">HNV11_20875</name>
</gene>
<name>A0A6M5YC20_9BACT</name>
<dbReference type="RefSeq" id="WP_171741504.1">
    <property type="nucleotide sequence ID" value="NZ_CP053435.1"/>
</dbReference>
<dbReference type="InterPro" id="IPR013783">
    <property type="entry name" value="Ig-like_fold"/>
</dbReference>
<dbReference type="EMBL" id="CP053435">
    <property type="protein sequence ID" value="QJW91658.1"/>
    <property type="molecule type" value="Genomic_DNA"/>
</dbReference>
<keyword evidence="1" id="KW-0732">Signal</keyword>
<reference evidence="2 3" key="1">
    <citation type="submission" date="2020-05" db="EMBL/GenBank/DDBJ databases">
        <title>Genome sequencing of Spirosoma sp. TS118.</title>
        <authorList>
            <person name="Lee J.-H."/>
            <person name="Jeong S."/>
            <person name="Zhao L."/>
            <person name="Jung J.-H."/>
            <person name="Kim M.-K."/>
            <person name="Lim S."/>
        </authorList>
    </citation>
    <scope>NUCLEOTIDE SEQUENCE [LARGE SCALE GENOMIC DNA]</scope>
    <source>
        <strain evidence="2 3">TS118</strain>
    </source>
</reference>
<dbReference type="KEGG" id="stae:HNV11_20875"/>
<accession>A0A6M5YC20</accession>
<evidence type="ECO:0000256" key="1">
    <source>
        <dbReference type="SAM" id="SignalP"/>
    </source>
</evidence>
<dbReference type="NCBIfam" id="TIGR04131">
    <property type="entry name" value="Bac_Flav_CTERM"/>
    <property type="match status" value="1"/>
</dbReference>
<dbReference type="Proteomes" id="UP000502756">
    <property type="component" value="Chromosome"/>
</dbReference>
<feature type="signal peptide" evidence="1">
    <location>
        <begin position="1"/>
        <end position="25"/>
    </location>
</feature>
<dbReference type="Gene3D" id="2.60.40.10">
    <property type="entry name" value="Immunoglobulins"/>
    <property type="match status" value="1"/>
</dbReference>
<organism evidence="2 3">
    <name type="scientific">Spirosoma taeanense</name>
    <dbReference type="NCBI Taxonomy" id="2735870"/>
    <lineage>
        <taxon>Bacteria</taxon>
        <taxon>Pseudomonadati</taxon>
        <taxon>Bacteroidota</taxon>
        <taxon>Cytophagia</taxon>
        <taxon>Cytophagales</taxon>
        <taxon>Cytophagaceae</taxon>
        <taxon>Spirosoma</taxon>
    </lineage>
</organism>
<dbReference type="AlphaFoldDB" id="A0A6M5YC20"/>